<evidence type="ECO:0000313" key="1">
    <source>
        <dbReference type="EMBL" id="ACN17382.1"/>
    </source>
</evidence>
<keyword evidence="2" id="KW-1185">Reference proteome</keyword>
<protein>
    <recommendedName>
        <fullName evidence="3">YfiR family protein</fullName>
    </recommendedName>
</protein>
<proteinExistence type="predicted"/>
<gene>
    <name evidence="1" type="ordered locus">HRM2_43260</name>
</gene>
<dbReference type="KEGG" id="dat:HRM2_43260"/>
<sequence length="190" mass="21096">MKKDKELVKRLKRIFGFAVLLMFLSISAIGNAVSQSMEEYAVKAAFVINFARYTQWPDESFAGPTEALKLCVLGNKTIQSAFQALNGKKINDRTLDVHFLDKAEDAGQCDMMFIGKGVDRTILLDTLAAVTGKPVLTIGETRTFINSGGIINFFSRKGRLHFEINEAIARKNHLKLSSRLLKLAIIVGDK</sequence>
<dbReference type="OrthoDB" id="9803365at2"/>
<organism evidence="1 2">
    <name type="scientific">Desulforapulum autotrophicum (strain ATCC 43914 / DSM 3382 / VKM B-1955 / HRM2)</name>
    <name type="common">Desulfobacterium autotrophicum</name>
    <dbReference type="NCBI Taxonomy" id="177437"/>
    <lineage>
        <taxon>Bacteria</taxon>
        <taxon>Pseudomonadati</taxon>
        <taxon>Thermodesulfobacteriota</taxon>
        <taxon>Desulfobacteria</taxon>
        <taxon>Desulfobacterales</taxon>
        <taxon>Desulfobacteraceae</taxon>
        <taxon>Desulforapulum</taxon>
    </lineage>
</organism>
<dbReference type="HOGENOM" id="CLU_093136_1_1_7"/>
<evidence type="ECO:0000313" key="2">
    <source>
        <dbReference type="Proteomes" id="UP000000442"/>
    </source>
</evidence>
<dbReference type="STRING" id="177437.HRM2_43260"/>
<accession>C0QDW1</accession>
<dbReference type="AlphaFoldDB" id="C0QDW1"/>
<evidence type="ECO:0008006" key="3">
    <source>
        <dbReference type="Google" id="ProtNLM"/>
    </source>
</evidence>
<dbReference type="eggNOG" id="ENOG5032YBM">
    <property type="taxonomic scope" value="Bacteria"/>
</dbReference>
<dbReference type="RefSeq" id="WP_015906114.1">
    <property type="nucleotide sequence ID" value="NC_012108.1"/>
</dbReference>
<dbReference type="Pfam" id="PF13689">
    <property type="entry name" value="DUF4154"/>
    <property type="match status" value="1"/>
</dbReference>
<dbReference type="Proteomes" id="UP000000442">
    <property type="component" value="Chromosome"/>
</dbReference>
<name>C0QDW1_DESAH</name>
<reference evidence="1 2" key="1">
    <citation type="journal article" date="2009" name="Environ. Microbiol.">
        <title>Genome sequence of Desulfobacterium autotrophicum HRM2, a marine sulfate reducer oxidizing organic carbon completely to carbon dioxide.</title>
        <authorList>
            <person name="Strittmatter A.W."/>
            <person name="Liesegang H."/>
            <person name="Rabus R."/>
            <person name="Decker I."/>
            <person name="Amann J."/>
            <person name="Andres S."/>
            <person name="Henne A."/>
            <person name="Fricke W.F."/>
            <person name="Martinez-Arias R."/>
            <person name="Bartels D."/>
            <person name="Goesmann A."/>
            <person name="Krause L."/>
            <person name="Puehler A."/>
            <person name="Klenk H.P."/>
            <person name="Richter M."/>
            <person name="Schuler M."/>
            <person name="Gloeckner F.O."/>
            <person name="Meyerdierks A."/>
            <person name="Gottschalk G."/>
            <person name="Amann R."/>
        </authorList>
    </citation>
    <scope>NUCLEOTIDE SEQUENCE [LARGE SCALE GENOMIC DNA]</scope>
    <source>
        <strain evidence="2">ATCC 43914 / DSM 3382 / HRM2</strain>
    </source>
</reference>
<dbReference type="InterPro" id="IPR025293">
    <property type="entry name" value="YfiR/HmsC-like"/>
</dbReference>
<dbReference type="EMBL" id="CP001087">
    <property type="protein sequence ID" value="ACN17382.1"/>
    <property type="molecule type" value="Genomic_DNA"/>
</dbReference>